<name>A0ABS1BDP1_9MICO</name>
<keyword evidence="10" id="KW-1185">Reference proteome</keyword>
<evidence type="ECO:0000256" key="3">
    <source>
        <dbReference type="ARBA" id="ARBA00022741"/>
    </source>
</evidence>
<feature type="binding site" evidence="6">
    <location>
        <begin position="357"/>
        <end position="361"/>
    </location>
    <ligand>
        <name>ATP</name>
        <dbReference type="ChEBI" id="CHEBI:30616"/>
    </ligand>
</feature>
<feature type="site" description="Transition state stabilizer" evidence="6">
    <location>
        <position position="268"/>
    </location>
</feature>
<feature type="region of interest" description="Disordered" evidence="8">
    <location>
        <begin position="1"/>
        <end position="22"/>
    </location>
</feature>
<dbReference type="PRINTS" id="PR00471">
    <property type="entry name" value="ACETATEKNASE"/>
</dbReference>
<dbReference type="EC" id="2.7.2.1" evidence="6"/>
<feature type="binding site" evidence="6">
    <location>
        <position position="411"/>
    </location>
    <ligand>
        <name>Mg(2+)</name>
        <dbReference type="ChEBI" id="CHEBI:18420"/>
    </ligand>
</feature>
<dbReference type="InterPro" id="IPR043129">
    <property type="entry name" value="ATPase_NBD"/>
</dbReference>
<dbReference type="GO" id="GO:0016301">
    <property type="term" value="F:kinase activity"/>
    <property type="evidence" value="ECO:0007669"/>
    <property type="project" value="UniProtKB-KW"/>
</dbReference>
<dbReference type="Gene3D" id="3.30.420.40">
    <property type="match status" value="2"/>
</dbReference>
<evidence type="ECO:0000256" key="2">
    <source>
        <dbReference type="ARBA" id="ARBA00022679"/>
    </source>
</evidence>
<keyword evidence="4 6" id="KW-0418">Kinase</keyword>
<feature type="active site" description="Proton donor/acceptor" evidence="6">
    <location>
        <position position="172"/>
    </location>
</feature>
<feature type="binding site" evidence="6">
    <location>
        <position position="115"/>
    </location>
    <ligand>
        <name>substrate</name>
    </ligand>
</feature>
<comment type="subunit">
    <text evidence="6">Homodimer.</text>
</comment>
<keyword evidence="6" id="KW-0460">Magnesium</keyword>
<dbReference type="Pfam" id="PF00871">
    <property type="entry name" value="Acetate_kinase"/>
    <property type="match status" value="1"/>
</dbReference>
<dbReference type="SUPFAM" id="SSF53067">
    <property type="entry name" value="Actin-like ATPase domain"/>
    <property type="match status" value="2"/>
</dbReference>
<evidence type="ECO:0000313" key="9">
    <source>
        <dbReference type="EMBL" id="MBK0332766.1"/>
    </source>
</evidence>
<evidence type="ECO:0000313" key="10">
    <source>
        <dbReference type="Proteomes" id="UP000612352"/>
    </source>
</evidence>
<reference evidence="9 10" key="1">
    <citation type="submission" date="2020-12" db="EMBL/GenBank/DDBJ databases">
        <title>Brachybacterium sp. MASK1Z-5, whole genome shotgun sequence.</title>
        <authorList>
            <person name="Tuo L."/>
        </authorList>
    </citation>
    <scope>NUCLEOTIDE SEQUENCE [LARGE SCALE GENOMIC DNA]</scope>
    <source>
        <strain evidence="9 10">MASK1Z-5</strain>
    </source>
</reference>
<evidence type="ECO:0000256" key="4">
    <source>
        <dbReference type="ARBA" id="ARBA00022777"/>
    </source>
</evidence>
<dbReference type="HAMAP" id="MF_00020">
    <property type="entry name" value="Acetate_kinase"/>
    <property type="match status" value="1"/>
</dbReference>
<feature type="binding site" evidence="6">
    <location>
        <begin position="235"/>
        <end position="239"/>
    </location>
    <ligand>
        <name>ATP</name>
        <dbReference type="ChEBI" id="CHEBI:30616"/>
    </ligand>
</feature>
<protein>
    <recommendedName>
        <fullName evidence="6">Acetate kinase</fullName>
        <ecNumber evidence="6">2.7.2.1</ecNumber>
    </recommendedName>
    <alternativeName>
        <fullName evidence="6">Acetokinase</fullName>
    </alternativeName>
</protein>
<dbReference type="InterPro" id="IPR004372">
    <property type="entry name" value="Ac/propionate_kinase"/>
</dbReference>
<gene>
    <name evidence="6" type="primary">ackA</name>
    <name evidence="9" type="ORF">I8D64_15295</name>
</gene>
<keyword evidence="2 6" id="KW-0808">Transferase</keyword>
<dbReference type="InterPro" id="IPR023865">
    <property type="entry name" value="Aliphatic_acid_kinase_CS"/>
</dbReference>
<comment type="caution">
    <text evidence="9">The sequence shown here is derived from an EMBL/GenBank/DDBJ whole genome shotgun (WGS) entry which is preliminary data.</text>
</comment>
<evidence type="ECO:0000256" key="6">
    <source>
        <dbReference type="HAMAP-Rule" id="MF_00020"/>
    </source>
</evidence>
<dbReference type="PROSITE" id="PS01075">
    <property type="entry name" value="ACETATE_KINASE_1"/>
    <property type="match status" value="1"/>
</dbReference>
<dbReference type="PROSITE" id="PS01076">
    <property type="entry name" value="ACETATE_KINASE_2"/>
    <property type="match status" value="1"/>
</dbReference>
<accession>A0ABS1BDP1</accession>
<dbReference type="RefSeq" id="WP_200503657.1">
    <property type="nucleotide sequence ID" value="NZ_JAEDAJ010000013.1"/>
</dbReference>
<comment type="function">
    <text evidence="6">Catalyzes the formation of acetyl phosphate from acetate and ATP. Can also catalyze the reverse reaction.</text>
</comment>
<keyword evidence="5 6" id="KW-0067">ATP-binding</keyword>
<comment type="cofactor">
    <cofactor evidence="6">
        <name>Mg(2+)</name>
        <dbReference type="ChEBI" id="CHEBI:18420"/>
    </cofactor>
    <cofactor evidence="6">
        <name>Mn(2+)</name>
        <dbReference type="ChEBI" id="CHEBI:29035"/>
    </cofactor>
    <text evidence="6">Mg(2+). Can also accept Mn(2+).</text>
</comment>
<comment type="similarity">
    <text evidence="1 6 7">Belongs to the acetokinase family.</text>
</comment>
<dbReference type="EMBL" id="JAEDAJ010000013">
    <property type="protein sequence ID" value="MBK0332766.1"/>
    <property type="molecule type" value="Genomic_DNA"/>
</dbReference>
<dbReference type="InterPro" id="IPR000890">
    <property type="entry name" value="Aliphatic_acid_kin_short-chain"/>
</dbReference>
<dbReference type="NCBIfam" id="TIGR00016">
    <property type="entry name" value="ackA"/>
    <property type="match status" value="1"/>
</dbReference>
<comment type="subcellular location">
    <subcellularLocation>
        <location evidence="6">Cytoplasm</location>
    </subcellularLocation>
</comment>
<feature type="site" description="Transition state stabilizer" evidence="6">
    <location>
        <position position="204"/>
    </location>
</feature>
<evidence type="ECO:0000256" key="7">
    <source>
        <dbReference type="RuleBase" id="RU003835"/>
    </source>
</evidence>
<dbReference type="PANTHER" id="PTHR21060">
    <property type="entry name" value="ACETATE KINASE"/>
    <property type="match status" value="1"/>
</dbReference>
<evidence type="ECO:0000256" key="5">
    <source>
        <dbReference type="ARBA" id="ARBA00022840"/>
    </source>
</evidence>
<dbReference type="PANTHER" id="PTHR21060:SF15">
    <property type="entry name" value="ACETATE KINASE-RELATED"/>
    <property type="match status" value="1"/>
</dbReference>
<sequence length="425" mass="44748">MSTPSTPDAPGSSDAAELGPGAPSAGTSTVLVVNSGSSSLKFQLLDPLAGEVFASGIIERIGLDQGMGRITAGEAYGAHQGEVPDHVVAMQIVMELFDQVGLALEDAHVVAVGHRVVQGGARFSAPTPIDSWVRDQIADLSSLAPLHNPPAVDGIDAARRMLPDIPHVAVFDTAFFADLPAASRTYALNKGVADEYRIRRYGAHGTSHQYVSKKVSELLASEGNDASRLRQIVLHLGNGASASAIAGGAPVDTSMGLTPLEGLVMGTRTGDIDPAVFVHLHRSAGMSVEDIDTLLNKRSGMQGMCGMSDFRDITQAIRNGDETAELAMQVYVHRLRKYLGSYAFALGGLDVIAFTAGIGENVPEVRERALAGLEGFGIVLDRERNAERAPGIRTISTDDSPVRVLIVPTDEELEIAQQALAVARG</sequence>
<organism evidence="9 10">
    <name type="scientific">Brachybacterium halotolerans</name>
    <dbReference type="NCBI Taxonomy" id="2795215"/>
    <lineage>
        <taxon>Bacteria</taxon>
        <taxon>Bacillati</taxon>
        <taxon>Actinomycetota</taxon>
        <taxon>Actinomycetes</taxon>
        <taxon>Micrococcales</taxon>
        <taxon>Dermabacteraceae</taxon>
        <taxon>Brachybacterium</taxon>
    </lineage>
</organism>
<dbReference type="Proteomes" id="UP000612352">
    <property type="component" value="Unassembled WGS sequence"/>
</dbReference>
<comment type="pathway">
    <text evidence="6">Metabolic intermediate biosynthesis; acetyl-CoA biosynthesis; acetyl-CoA from acetate: step 1/2.</text>
</comment>
<feature type="binding site" evidence="6">
    <location>
        <position position="41"/>
    </location>
    <ligand>
        <name>ATP</name>
        <dbReference type="ChEBI" id="CHEBI:30616"/>
    </ligand>
</feature>
<keyword evidence="6" id="KW-0479">Metal-binding</keyword>
<evidence type="ECO:0000256" key="1">
    <source>
        <dbReference type="ARBA" id="ARBA00008748"/>
    </source>
</evidence>
<dbReference type="CDD" id="cd24010">
    <property type="entry name" value="ASKHA_NBD_AcK_PK"/>
    <property type="match status" value="1"/>
</dbReference>
<dbReference type="PIRSF" id="PIRSF000722">
    <property type="entry name" value="Acetate_prop_kin"/>
    <property type="match status" value="1"/>
</dbReference>
<keyword evidence="6" id="KW-0963">Cytoplasm</keyword>
<keyword evidence="3 6" id="KW-0547">Nucleotide-binding</keyword>
<comment type="catalytic activity">
    <reaction evidence="6">
        <text>acetate + ATP = acetyl phosphate + ADP</text>
        <dbReference type="Rhea" id="RHEA:11352"/>
        <dbReference type="ChEBI" id="CHEBI:22191"/>
        <dbReference type="ChEBI" id="CHEBI:30089"/>
        <dbReference type="ChEBI" id="CHEBI:30616"/>
        <dbReference type="ChEBI" id="CHEBI:456216"/>
        <dbReference type="EC" id="2.7.2.1"/>
    </reaction>
</comment>
<proteinExistence type="inferred from homology"/>
<feature type="binding site" evidence="6">
    <location>
        <begin position="309"/>
        <end position="311"/>
    </location>
    <ligand>
        <name>ATP</name>
        <dbReference type="ChEBI" id="CHEBI:30616"/>
    </ligand>
</feature>
<evidence type="ECO:0000256" key="8">
    <source>
        <dbReference type="SAM" id="MobiDB-lite"/>
    </source>
</evidence>
<feature type="binding site" evidence="6">
    <location>
        <position position="34"/>
    </location>
    <ligand>
        <name>Mg(2+)</name>
        <dbReference type="ChEBI" id="CHEBI:18420"/>
    </ligand>
</feature>